<dbReference type="PANTHER" id="PTHR31286:SF54">
    <property type="entry name" value="DUF4283 DOMAIN-CONTAINING PROTEIN"/>
    <property type="match status" value="1"/>
</dbReference>
<protein>
    <recommendedName>
        <fullName evidence="2">DUF4283 domain-containing protein</fullName>
    </recommendedName>
</protein>
<proteinExistence type="predicted"/>
<dbReference type="Proteomes" id="UP000011750">
    <property type="component" value="Chromosome A05"/>
</dbReference>
<sequence>MTQGQLVGKGGDAKNGEMARKRLKISVPHFDNSDLIKSYALTLVGRCMNPEKQKVDALLVMLPKIWKVEERVTGADLGMGKFQFHFEREEDIEAVLEMQPYHFDYWMLALARWQPRMPRNFPSEIPFWIKVEGVPLEFWSTATFQSIGDAIGETTDVDLDFGKMRVVMDAAKELCFETTVDFKGGEFYEEEEAPVFLKYDKLFGFCKLCFKLCHDEDQCPLNPNPPKKQETKDGTEGKTEDRARSYKGVVINGEAGNQEVLNDQRGYYGKGKGKMYEEPEAKWVKVPERGSKRPSSYRTTNRGEEERSRSRNTRWEQPRYSVQDDRHRYQRGARTARNTIEREREEPKEEGEIGSSGRVSRNLHKVEKPQLALPESTGDKLAMSGARATAMDLEGEIGDSTEIANLVNDLEQAMALVGKGNAIEANVTLKPDESVVIEERKEELAEGADDFQSLTDEETVKADEDMRGVAEGEAELGGNGDHDVQAGGEEKKKGARKILFKKPPGIAVGTSKMRLVQAVLSPRKNGASKSSKRQGGGGEGAKQAEEKGAKQAEEKGPLNPKNSAKTG</sequence>
<feature type="compositionally biased region" description="Basic and acidic residues" evidence="1">
    <location>
        <begin position="301"/>
        <end position="327"/>
    </location>
</feature>
<evidence type="ECO:0000256" key="1">
    <source>
        <dbReference type="SAM" id="MobiDB-lite"/>
    </source>
</evidence>
<reference evidence="3 4" key="1">
    <citation type="journal article" date="2011" name="Nat. Genet.">
        <title>The genome of the mesopolyploid crop species Brassica rapa.</title>
        <authorList>
            <consortium name="Brassica rapa Genome Sequencing Project Consortium"/>
            <person name="Wang X."/>
            <person name="Wang H."/>
            <person name="Wang J."/>
            <person name="Sun R."/>
            <person name="Wu J."/>
            <person name="Liu S."/>
            <person name="Bai Y."/>
            <person name="Mun J.H."/>
            <person name="Bancroft I."/>
            <person name="Cheng F."/>
            <person name="Huang S."/>
            <person name="Li X."/>
            <person name="Hua W."/>
            <person name="Wang J."/>
            <person name="Wang X."/>
            <person name="Freeling M."/>
            <person name="Pires J.C."/>
            <person name="Paterson A.H."/>
            <person name="Chalhoub B."/>
            <person name="Wang B."/>
            <person name="Hayward A."/>
            <person name="Sharpe A.G."/>
            <person name="Park B.S."/>
            <person name="Weisshaar B."/>
            <person name="Liu B."/>
            <person name="Li B."/>
            <person name="Liu B."/>
            <person name="Tong C."/>
            <person name="Song C."/>
            <person name="Duran C."/>
            <person name="Peng C."/>
            <person name="Geng C."/>
            <person name="Koh C."/>
            <person name="Lin C."/>
            <person name="Edwards D."/>
            <person name="Mu D."/>
            <person name="Shen D."/>
            <person name="Soumpourou E."/>
            <person name="Li F."/>
            <person name="Fraser F."/>
            <person name="Conant G."/>
            <person name="Lassalle G."/>
            <person name="King G.J."/>
            <person name="Bonnema G."/>
            <person name="Tang H."/>
            <person name="Wang H."/>
            <person name="Belcram H."/>
            <person name="Zhou H."/>
            <person name="Hirakawa H."/>
            <person name="Abe H."/>
            <person name="Guo H."/>
            <person name="Wang H."/>
            <person name="Jin H."/>
            <person name="Parkin I.A."/>
            <person name="Batley J."/>
            <person name="Kim J.S."/>
            <person name="Just J."/>
            <person name="Li J."/>
            <person name="Xu J."/>
            <person name="Deng J."/>
            <person name="Kim J.A."/>
            <person name="Li J."/>
            <person name="Yu J."/>
            <person name="Meng J."/>
            <person name="Wang J."/>
            <person name="Min J."/>
            <person name="Poulain J."/>
            <person name="Wang J."/>
            <person name="Hatakeyama K."/>
            <person name="Wu K."/>
            <person name="Wang L."/>
            <person name="Fang L."/>
            <person name="Trick M."/>
            <person name="Links M.G."/>
            <person name="Zhao M."/>
            <person name="Jin M."/>
            <person name="Ramchiary N."/>
            <person name="Drou N."/>
            <person name="Berkman P.J."/>
            <person name="Cai Q."/>
            <person name="Huang Q."/>
            <person name="Li R."/>
            <person name="Tabata S."/>
            <person name="Cheng S."/>
            <person name="Zhang S."/>
            <person name="Zhang S."/>
            <person name="Huang S."/>
            <person name="Sato S."/>
            <person name="Sun S."/>
            <person name="Kwon S.J."/>
            <person name="Choi S.R."/>
            <person name="Lee T.H."/>
            <person name="Fan W."/>
            <person name="Zhao X."/>
            <person name="Tan X."/>
            <person name="Xu X."/>
            <person name="Wang Y."/>
            <person name="Qiu Y."/>
            <person name="Yin Y."/>
            <person name="Li Y."/>
            <person name="Du Y."/>
            <person name="Liao Y."/>
            <person name="Lim Y."/>
            <person name="Narusaka Y."/>
            <person name="Wang Y."/>
            <person name="Wang Z."/>
            <person name="Li Z."/>
            <person name="Wang Z."/>
            <person name="Xiong Z."/>
            <person name="Zhang Z."/>
        </authorList>
    </citation>
    <scope>NUCLEOTIDE SEQUENCE [LARGE SCALE GENOMIC DNA]</scope>
    <source>
        <strain evidence="3 4">cv. Chiifu-401-42</strain>
    </source>
</reference>
<dbReference type="Gramene" id="Bra030392.1">
    <property type="protein sequence ID" value="Bra030392.1-P"/>
    <property type="gene ID" value="Bra030392"/>
</dbReference>
<dbReference type="InterPro" id="IPR025558">
    <property type="entry name" value="DUF4283"/>
</dbReference>
<dbReference type="OMA" id="NDISGYM"/>
<reference evidence="3" key="3">
    <citation type="submission" date="2023-03" db="UniProtKB">
        <authorList>
            <consortium name="EnsemblPlants"/>
        </authorList>
    </citation>
    <scope>IDENTIFICATION</scope>
    <source>
        <strain evidence="3">cv. Chiifu-401-42</strain>
    </source>
</reference>
<accession>M4ENM2</accession>
<feature type="compositionally biased region" description="Basic and acidic residues" evidence="1">
    <location>
        <begin position="542"/>
        <end position="556"/>
    </location>
</feature>
<feature type="compositionally biased region" description="Basic and acidic residues" evidence="1">
    <location>
        <begin position="339"/>
        <end position="351"/>
    </location>
</feature>
<dbReference type="AlphaFoldDB" id="M4ENM2"/>
<dbReference type="InterPro" id="IPR040256">
    <property type="entry name" value="At4g02000-like"/>
</dbReference>
<name>M4ENM2_BRACM</name>
<feature type="domain" description="DUF4283" evidence="2">
    <location>
        <begin position="41"/>
        <end position="116"/>
    </location>
</feature>
<organism evidence="3 4">
    <name type="scientific">Brassica campestris</name>
    <name type="common">Field mustard</name>
    <dbReference type="NCBI Taxonomy" id="3711"/>
    <lineage>
        <taxon>Eukaryota</taxon>
        <taxon>Viridiplantae</taxon>
        <taxon>Streptophyta</taxon>
        <taxon>Embryophyta</taxon>
        <taxon>Tracheophyta</taxon>
        <taxon>Spermatophyta</taxon>
        <taxon>Magnoliopsida</taxon>
        <taxon>eudicotyledons</taxon>
        <taxon>Gunneridae</taxon>
        <taxon>Pentapetalae</taxon>
        <taxon>rosids</taxon>
        <taxon>malvids</taxon>
        <taxon>Brassicales</taxon>
        <taxon>Brassicaceae</taxon>
        <taxon>Brassiceae</taxon>
        <taxon>Brassica</taxon>
    </lineage>
</organism>
<feature type="region of interest" description="Disordered" evidence="1">
    <location>
        <begin position="286"/>
        <end position="380"/>
    </location>
</feature>
<dbReference type="FunCoup" id="M4ENM2">
    <property type="interactions" value="3"/>
</dbReference>
<evidence type="ECO:0000313" key="4">
    <source>
        <dbReference type="Proteomes" id="UP000011750"/>
    </source>
</evidence>
<feature type="region of interest" description="Disordered" evidence="1">
    <location>
        <begin position="442"/>
        <end position="504"/>
    </location>
</feature>
<feature type="compositionally biased region" description="Basic and acidic residues" evidence="1">
    <location>
        <begin position="458"/>
        <end position="470"/>
    </location>
</feature>
<dbReference type="HOGENOM" id="CLU_023209_1_0_1"/>
<dbReference type="EnsemblPlants" id="Bra030392.1">
    <property type="protein sequence ID" value="Bra030392.1-P"/>
    <property type="gene ID" value="Bra030392"/>
</dbReference>
<feature type="region of interest" description="Disordered" evidence="1">
    <location>
        <begin position="518"/>
        <end position="567"/>
    </location>
</feature>
<evidence type="ECO:0000259" key="2">
    <source>
        <dbReference type="Pfam" id="PF14111"/>
    </source>
</evidence>
<dbReference type="PANTHER" id="PTHR31286">
    <property type="entry name" value="GLYCINE-RICH CELL WALL STRUCTURAL PROTEIN 1.8-LIKE"/>
    <property type="match status" value="1"/>
</dbReference>
<keyword evidence="4" id="KW-1185">Reference proteome</keyword>
<feature type="compositionally biased region" description="Basic and acidic residues" evidence="1">
    <location>
        <begin position="227"/>
        <end position="244"/>
    </location>
</feature>
<feature type="compositionally biased region" description="Basic and acidic residues" evidence="1">
    <location>
        <begin position="480"/>
        <end position="492"/>
    </location>
</feature>
<dbReference type="Pfam" id="PF14111">
    <property type="entry name" value="DUF4283"/>
    <property type="match status" value="1"/>
</dbReference>
<evidence type="ECO:0000313" key="3">
    <source>
        <dbReference type="EnsemblPlants" id="Bra030392.1-P"/>
    </source>
</evidence>
<reference evidence="3 4" key="2">
    <citation type="journal article" date="2018" name="Hortic Res">
        <title>Improved Brassica rapa reference genome by single-molecule sequencing and chromosome conformation capture technologies.</title>
        <authorList>
            <person name="Zhang L."/>
            <person name="Cai X."/>
            <person name="Wu J."/>
            <person name="Liu M."/>
            <person name="Grob S."/>
            <person name="Cheng F."/>
            <person name="Liang J."/>
            <person name="Cai C."/>
            <person name="Liu Z."/>
            <person name="Liu B."/>
            <person name="Wang F."/>
            <person name="Li S."/>
            <person name="Liu F."/>
            <person name="Li X."/>
            <person name="Cheng L."/>
            <person name="Yang W."/>
            <person name="Li M.H."/>
            <person name="Grossniklaus U."/>
            <person name="Zheng H."/>
            <person name="Wang X."/>
        </authorList>
    </citation>
    <scope>NUCLEOTIDE SEQUENCE [LARGE SCALE GENOMIC DNA]</scope>
    <source>
        <strain evidence="3 4">cv. Chiifu-401-42</strain>
    </source>
</reference>
<dbReference type="InParanoid" id="M4ENM2"/>
<feature type="region of interest" description="Disordered" evidence="1">
    <location>
        <begin position="220"/>
        <end position="257"/>
    </location>
</feature>
<dbReference type="eggNOG" id="KOG1075">
    <property type="taxonomic scope" value="Eukaryota"/>
</dbReference>